<organism evidence="1 2">
    <name type="scientific">Rhodococcus wratislaviensis NBRC 100605</name>
    <dbReference type="NCBI Taxonomy" id="1219028"/>
    <lineage>
        <taxon>Bacteria</taxon>
        <taxon>Bacillati</taxon>
        <taxon>Actinomycetota</taxon>
        <taxon>Actinomycetes</taxon>
        <taxon>Mycobacteriales</taxon>
        <taxon>Nocardiaceae</taxon>
        <taxon>Rhodococcus</taxon>
    </lineage>
</organism>
<dbReference type="NCBIfam" id="NF041064">
    <property type="entry name" value="DpdG"/>
    <property type="match status" value="1"/>
</dbReference>
<dbReference type="RefSeq" id="WP_037238281.1">
    <property type="nucleotide sequence ID" value="NZ_BAWF01000051.1"/>
</dbReference>
<sequence>MTIINAVGSLPGLGRLIVNHVISAGNSADESEMFERLLPENLRSGDNPFANLKGTLTAVKDAGLLIQSGSIISTSSRVDDFSRGKPLTTKRFRRLLQRSVFESITADPWDQTTGEALTSGAKDLNRALSWFLAQDVRSTLNWDKTTGGLRSAQLLQGQQLPGAVALHPFANDVRWNTFARWSVALGMAEPALAGTGLHPDATVAIRDITLEMTPGIRNIDDFLDGLTKQLPVISGGALRSSFLKLTDADPDPHASIGLLDTTIGQAVLSLDEEKIVTILPPKADTNSKTIGLGSVQRRITHLEIHEVAVK</sequence>
<gene>
    <name evidence="1" type="ORF">RW1_051_00370</name>
</gene>
<dbReference type="EMBL" id="BAWF01000051">
    <property type="protein sequence ID" value="GAF48273.1"/>
    <property type="molecule type" value="Genomic_DNA"/>
</dbReference>
<evidence type="ECO:0000313" key="2">
    <source>
        <dbReference type="Proteomes" id="UP000019491"/>
    </source>
</evidence>
<name>X0PXW7_RHOWR</name>
<protein>
    <submittedName>
        <fullName evidence="1">Uncharacterized protein</fullName>
    </submittedName>
</protein>
<keyword evidence="2" id="KW-1185">Reference proteome</keyword>
<dbReference type="Proteomes" id="UP000019491">
    <property type="component" value="Unassembled WGS sequence"/>
</dbReference>
<dbReference type="AlphaFoldDB" id="X0PXW7"/>
<comment type="caution">
    <text evidence="1">The sequence shown here is derived from an EMBL/GenBank/DDBJ whole genome shotgun (WGS) entry which is preliminary data.</text>
</comment>
<proteinExistence type="predicted"/>
<reference evidence="1 2" key="1">
    <citation type="submission" date="2014-02" db="EMBL/GenBank/DDBJ databases">
        <title>Whole genome shotgun sequence of Rhodococcus wratislaviensis NBRC 100605.</title>
        <authorList>
            <person name="Hosoyama A."/>
            <person name="Tsuchikane K."/>
            <person name="Yoshida I."/>
            <person name="Ohji S."/>
            <person name="Ichikawa N."/>
            <person name="Yamazoe A."/>
            <person name="Fujita N."/>
        </authorList>
    </citation>
    <scope>NUCLEOTIDE SEQUENCE [LARGE SCALE GENOMIC DNA]</scope>
    <source>
        <strain evidence="1 2">NBRC 100605</strain>
    </source>
</reference>
<dbReference type="OrthoDB" id="4760148at2"/>
<evidence type="ECO:0000313" key="1">
    <source>
        <dbReference type="EMBL" id="GAF48273.1"/>
    </source>
</evidence>
<accession>X0PXW7</accession>
<dbReference type="InterPro" id="IPR049812">
    <property type="entry name" value="DpdG-like"/>
</dbReference>